<evidence type="ECO:0000259" key="1">
    <source>
        <dbReference type="Pfam" id="PF13556"/>
    </source>
</evidence>
<dbReference type="InterPro" id="IPR025736">
    <property type="entry name" value="PucR_C-HTH_dom"/>
</dbReference>
<dbReference type="GeneID" id="68363564"/>
<proteinExistence type="predicted"/>
<dbReference type="Proteomes" id="UP000586254">
    <property type="component" value="Unassembled WGS sequence"/>
</dbReference>
<gene>
    <name evidence="2" type="ORF">H0N91_13850</name>
    <name evidence="3" type="ORF">SAMN04515649_11363</name>
</gene>
<dbReference type="AlphaFoldDB" id="A0A853JS43"/>
<evidence type="ECO:0000313" key="2">
    <source>
        <dbReference type="EMBL" id="NZA39179.1"/>
    </source>
</evidence>
<dbReference type="InterPro" id="IPR042070">
    <property type="entry name" value="PucR_C-HTH_sf"/>
</dbReference>
<evidence type="ECO:0000313" key="3">
    <source>
        <dbReference type="EMBL" id="SHM23255.1"/>
    </source>
</evidence>
<organism evidence="2 5">
    <name type="scientific">Eubacterium callanderi</name>
    <dbReference type="NCBI Taxonomy" id="53442"/>
    <lineage>
        <taxon>Bacteria</taxon>
        <taxon>Bacillati</taxon>
        <taxon>Bacillota</taxon>
        <taxon>Clostridia</taxon>
        <taxon>Eubacteriales</taxon>
        <taxon>Eubacteriaceae</taxon>
        <taxon>Eubacterium</taxon>
    </lineage>
</organism>
<name>A0A853JS43_9FIRM</name>
<dbReference type="HOGENOM" id="CLU_035898_0_1_9"/>
<dbReference type="InterPro" id="IPR051448">
    <property type="entry name" value="CdaR-like_regulators"/>
</dbReference>
<dbReference type="PANTHER" id="PTHR33744">
    <property type="entry name" value="CARBOHYDRATE DIACID REGULATOR"/>
    <property type="match status" value="1"/>
</dbReference>
<dbReference type="EMBL" id="FRBP01000013">
    <property type="protein sequence ID" value="SHM23255.1"/>
    <property type="molecule type" value="Genomic_DNA"/>
</dbReference>
<evidence type="ECO:0000313" key="5">
    <source>
        <dbReference type="Proteomes" id="UP000586254"/>
    </source>
</evidence>
<dbReference type="Gene3D" id="1.10.10.2840">
    <property type="entry name" value="PucR C-terminal helix-turn-helix domain"/>
    <property type="match status" value="1"/>
</dbReference>
<reference evidence="2 5" key="2">
    <citation type="submission" date="2020-07" db="EMBL/GenBank/DDBJ databases">
        <title>Organ Donor 1.</title>
        <authorList>
            <person name="Marsh A.J."/>
            <person name="Azcarate-Peril M.A."/>
        </authorList>
    </citation>
    <scope>NUCLEOTIDE SEQUENCE [LARGE SCALE GENOMIC DNA]</scope>
    <source>
        <strain evidence="2 5">AMC0717</strain>
    </source>
</reference>
<comment type="caution">
    <text evidence="2">The sequence shown here is derived from an EMBL/GenBank/DDBJ whole genome shotgun (WGS) entry which is preliminary data.</text>
</comment>
<dbReference type="KEGG" id="elm:ELI_2491"/>
<reference evidence="3 4" key="1">
    <citation type="submission" date="2016-11" db="EMBL/GenBank/DDBJ databases">
        <authorList>
            <person name="Varghese N."/>
            <person name="Submissions S."/>
        </authorList>
    </citation>
    <scope>NUCLEOTIDE SEQUENCE [LARGE SCALE GENOMIC DNA]</scope>
    <source>
        <strain evidence="3 4">FD</strain>
    </source>
</reference>
<dbReference type="Pfam" id="PF13556">
    <property type="entry name" value="HTH_30"/>
    <property type="match status" value="1"/>
</dbReference>
<accession>A0A853JS43</accession>
<dbReference type="Proteomes" id="UP000184012">
    <property type="component" value="Unassembled WGS sequence"/>
</dbReference>
<protein>
    <submittedName>
        <fullName evidence="2 3">Helix-turn-helix domain-containing protein</fullName>
    </submittedName>
</protein>
<evidence type="ECO:0000313" key="4">
    <source>
        <dbReference type="Proteomes" id="UP000184012"/>
    </source>
</evidence>
<feature type="domain" description="PucR C-terminal helix-turn-helix" evidence="1">
    <location>
        <begin position="419"/>
        <end position="475"/>
    </location>
</feature>
<dbReference type="eggNOG" id="COG2508">
    <property type="taxonomic scope" value="Bacteria"/>
</dbReference>
<dbReference type="RefSeq" id="WP_013380794.1">
    <property type="nucleotide sequence ID" value="NC_014624.2"/>
</dbReference>
<dbReference type="PANTHER" id="PTHR33744:SF1">
    <property type="entry name" value="DNA-BINDING TRANSCRIPTIONAL ACTIVATOR ADER"/>
    <property type="match status" value="1"/>
</dbReference>
<dbReference type="EMBL" id="JACCKS010000017">
    <property type="protein sequence ID" value="NZA39179.1"/>
    <property type="molecule type" value="Genomic_DNA"/>
</dbReference>
<sequence>MKLNLEMIANVLYKEKIFLHIKSSLPPYLNKEDIYQNKESLFQFLNNNWCLTTQEGSLTFYELSDKQCIESVSKAFDIYYNWFEKTVYFLFEDNDIQSVIDETYTLLRNPMFYLDSDYRIIGITLQYLNDPKLDKHWSALLKNGHFSSEWLYYMGNRDNYTVKKILKTGEYYTERNFFEYNRYCDDVFVDGIRTGFLEVLEYETTLNFGHFCLLRKLTDLIKIKDKAHKKELSHYTTSKQIINILNGNIYDKKLVSYYLSLKGWQECDCYAVAVLSPTHSESKNLKGIINNIKIILEKQFNNKILCIEFSDKIILILNQTLLNKDISISLSQIAQTEKLFCGVSNKFNGFFLLFDYYIQAVSTINYGIETRHDTTFFSFYDHAVNLIIGHNDLPANISMCHPDSIELMRYDNENNTDFLLTLISYIRNNCNLQKTASSLFIHRNTLIYRMQKIKSLLHYDLDNPYTKEYLMISYRIIQQNIK</sequence>